<evidence type="ECO:0000256" key="4">
    <source>
        <dbReference type="ARBA" id="ARBA00022553"/>
    </source>
</evidence>
<sequence>MYIIVATAHSDAEEGIRLRRPQKKFLLHDIALTLVIAGMATGIGWLFRLLSFPEVNVVVLYILSVILTARFTSGYTFGVAAAVFATLSFNYFFTAPFFTLSVYDLSYLITFAVMTLTSLITSALTTKVKQAALEAQRREFDTAVLYRLTSNLTDAEDVGAIAQIAVAAVSEAMGCRAGCLCCGEDGRPEASFLQQRAPGDTVRRGTDAQALLERLATTSGPCEGEEFFDWPIRARETLLGVIRIPRETAEHITGEQERLLRSMIESISLAMDRLRIARERIRSREEMAQERYRGNLLRAISHDLRTPLSGIMGTSEMLMHMTDRDDPRYDMAQGIYREVEWLHALVENILNLTRLQDGRLVLNKQPEAVEEVIGAALSTIGKRAPDREITAEIPSDVLYVPMDIHLISQVLVNLLDNALKHTPQGEIKITVREDCVNHLAVFTVADRGSGISAADLPHIFQMFYTSKSRGPDAQRGVGLGLAICESIVTAHGGTITAGNRTDGSGAEFTFTLPLEDKDNAKQ</sequence>
<dbReference type="EC" id="2.7.13.3" evidence="3"/>
<evidence type="ECO:0000259" key="14">
    <source>
        <dbReference type="PROSITE" id="PS50109"/>
    </source>
</evidence>
<evidence type="ECO:0000256" key="12">
    <source>
        <dbReference type="ARBA" id="ARBA00023136"/>
    </source>
</evidence>
<reference evidence="15" key="1">
    <citation type="submission" date="2020-08" db="EMBL/GenBank/DDBJ databases">
        <title>Genome public.</title>
        <authorList>
            <person name="Liu C."/>
            <person name="Sun Q."/>
        </authorList>
    </citation>
    <scope>NUCLEOTIDE SEQUENCE</scope>
    <source>
        <strain evidence="15">BX7</strain>
    </source>
</reference>
<dbReference type="GO" id="GO:0005524">
    <property type="term" value="F:ATP binding"/>
    <property type="evidence" value="ECO:0007669"/>
    <property type="project" value="UniProtKB-KW"/>
</dbReference>
<dbReference type="AlphaFoldDB" id="A0A926HUG5"/>
<evidence type="ECO:0000256" key="3">
    <source>
        <dbReference type="ARBA" id="ARBA00012438"/>
    </source>
</evidence>
<dbReference type="CDD" id="cd00075">
    <property type="entry name" value="HATPase"/>
    <property type="match status" value="1"/>
</dbReference>
<evidence type="ECO:0000256" key="9">
    <source>
        <dbReference type="ARBA" id="ARBA00022840"/>
    </source>
</evidence>
<dbReference type="InterPro" id="IPR038318">
    <property type="entry name" value="KdpD_sf"/>
</dbReference>
<dbReference type="InterPro" id="IPR036097">
    <property type="entry name" value="HisK_dim/P_sf"/>
</dbReference>
<keyword evidence="16" id="KW-1185">Reference proteome</keyword>
<evidence type="ECO:0000256" key="6">
    <source>
        <dbReference type="ARBA" id="ARBA00022692"/>
    </source>
</evidence>
<dbReference type="EMBL" id="JACRSP010000002">
    <property type="protein sequence ID" value="MBC8536268.1"/>
    <property type="molecule type" value="Genomic_DNA"/>
</dbReference>
<comment type="catalytic activity">
    <reaction evidence="1">
        <text>ATP + protein L-histidine = ADP + protein N-phospho-L-histidine.</text>
        <dbReference type="EC" id="2.7.13.3"/>
    </reaction>
</comment>
<evidence type="ECO:0000256" key="10">
    <source>
        <dbReference type="ARBA" id="ARBA00022989"/>
    </source>
</evidence>
<dbReference type="Gene3D" id="1.10.287.130">
    <property type="match status" value="1"/>
</dbReference>
<dbReference type="Pfam" id="PF13493">
    <property type="entry name" value="DUF4118"/>
    <property type="match status" value="1"/>
</dbReference>
<dbReference type="InterPro" id="IPR005467">
    <property type="entry name" value="His_kinase_dom"/>
</dbReference>
<evidence type="ECO:0000256" key="5">
    <source>
        <dbReference type="ARBA" id="ARBA00022679"/>
    </source>
</evidence>
<evidence type="ECO:0000313" key="16">
    <source>
        <dbReference type="Proteomes" id="UP000620366"/>
    </source>
</evidence>
<gene>
    <name evidence="15" type="ORF">H8695_06120</name>
</gene>
<comment type="subcellular location">
    <subcellularLocation>
        <location evidence="2">Membrane</location>
        <topology evidence="2">Multi-pass membrane protein</topology>
    </subcellularLocation>
</comment>
<feature type="domain" description="Histidine kinase" evidence="14">
    <location>
        <begin position="299"/>
        <end position="516"/>
    </location>
</feature>
<proteinExistence type="predicted"/>
<dbReference type="PROSITE" id="PS50109">
    <property type="entry name" value="HIS_KIN"/>
    <property type="match status" value="1"/>
</dbReference>
<dbReference type="GO" id="GO:0000155">
    <property type="term" value="F:phosphorelay sensor kinase activity"/>
    <property type="evidence" value="ECO:0007669"/>
    <property type="project" value="InterPro"/>
</dbReference>
<evidence type="ECO:0000313" key="15">
    <source>
        <dbReference type="EMBL" id="MBC8536268.1"/>
    </source>
</evidence>
<dbReference type="SUPFAM" id="SSF55874">
    <property type="entry name" value="ATPase domain of HSP90 chaperone/DNA topoisomerase II/histidine kinase"/>
    <property type="match status" value="1"/>
</dbReference>
<dbReference type="Gene3D" id="3.30.450.40">
    <property type="match status" value="1"/>
</dbReference>
<evidence type="ECO:0000256" key="1">
    <source>
        <dbReference type="ARBA" id="ARBA00000085"/>
    </source>
</evidence>
<evidence type="ECO:0000256" key="8">
    <source>
        <dbReference type="ARBA" id="ARBA00022777"/>
    </source>
</evidence>
<evidence type="ECO:0000256" key="2">
    <source>
        <dbReference type="ARBA" id="ARBA00004141"/>
    </source>
</evidence>
<dbReference type="InterPro" id="IPR004358">
    <property type="entry name" value="Sig_transdc_His_kin-like_C"/>
</dbReference>
<name>A0A926HUG5_9FIRM</name>
<keyword evidence="10 13" id="KW-1133">Transmembrane helix</keyword>
<dbReference type="GO" id="GO:0005886">
    <property type="term" value="C:plasma membrane"/>
    <property type="evidence" value="ECO:0007669"/>
    <property type="project" value="TreeGrafter"/>
</dbReference>
<dbReference type="PRINTS" id="PR00344">
    <property type="entry name" value="BCTRLSENSOR"/>
</dbReference>
<dbReference type="FunFam" id="3.30.565.10:FF:000006">
    <property type="entry name" value="Sensor histidine kinase WalK"/>
    <property type="match status" value="1"/>
</dbReference>
<keyword evidence="12 13" id="KW-0472">Membrane</keyword>
<keyword evidence="8" id="KW-0418">Kinase</keyword>
<dbReference type="SUPFAM" id="SSF47384">
    <property type="entry name" value="Homodimeric domain of signal transducing histidine kinase"/>
    <property type="match status" value="1"/>
</dbReference>
<dbReference type="InterPro" id="IPR036890">
    <property type="entry name" value="HATPase_C_sf"/>
</dbReference>
<dbReference type="PANTHER" id="PTHR45569:SF1">
    <property type="entry name" value="SENSOR PROTEIN KDPD"/>
    <property type="match status" value="1"/>
</dbReference>
<keyword evidence="11" id="KW-0902">Two-component regulatory system</keyword>
<dbReference type="SUPFAM" id="SSF55781">
    <property type="entry name" value="GAF domain-like"/>
    <property type="match status" value="1"/>
</dbReference>
<keyword evidence="6 13" id="KW-0812">Transmembrane</keyword>
<dbReference type="Gene3D" id="3.30.565.10">
    <property type="entry name" value="Histidine kinase-like ATPase, C-terminal domain"/>
    <property type="match status" value="1"/>
</dbReference>
<dbReference type="InterPro" id="IPR003594">
    <property type="entry name" value="HATPase_dom"/>
</dbReference>
<dbReference type="InterPro" id="IPR029016">
    <property type="entry name" value="GAF-like_dom_sf"/>
</dbReference>
<feature type="transmembrane region" description="Helical" evidence="13">
    <location>
        <begin position="25"/>
        <end position="43"/>
    </location>
</feature>
<dbReference type="SMART" id="SM00387">
    <property type="entry name" value="HATPase_c"/>
    <property type="match status" value="1"/>
</dbReference>
<dbReference type="PANTHER" id="PTHR45569">
    <property type="entry name" value="SENSOR PROTEIN KDPD"/>
    <property type="match status" value="1"/>
</dbReference>
<accession>A0A926HUG5</accession>
<evidence type="ECO:0000256" key="11">
    <source>
        <dbReference type="ARBA" id="ARBA00023012"/>
    </source>
</evidence>
<dbReference type="Gene3D" id="1.20.120.620">
    <property type="entry name" value="Backbone structure of the membrane domain of e. Coli histidine kinase receptor kdpd"/>
    <property type="match status" value="1"/>
</dbReference>
<protein>
    <recommendedName>
        <fullName evidence="3">histidine kinase</fullName>
        <ecNumber evidence="3">2.7.13.3</ecNumber>
    </recommendedName>
</protein>
<dbReference type="Pfam" id="PF02518">
    <property type="entry name" value="HATPase_c"/>
    <property type="match status" value="1"/>
</dbReference>
<keyword evidence="5" id="KW-0808">Transferase</keyword>
<evidence type="ECO:0000256" key="7">
    <source>
        <dbReference type="ARBA" id="ARBA00022741"/>
    </source>
</evidence>
<dbReference type="Proteomes" id="UP000620366">
    <property type="component" value="Unassembled WGS sequence"/>
</dbReference>
<keyword evidence="9" id="KW-0067">ATP-binding</keyword>
<dbReference type="CDD" id="cd00082">
    <property type="entry name" value="HisKA"/>
    <property type="match status" value="1"/>
</dbReference>
<organism evidence="15 16">
    <name type="scientific">Feifania hominis</name>
    <dbReference type="NCBI Taxonomy" id="2763660"/>
    <lineage>
        <taxon>Bacteria</taxon>
        <taxon>Bacillati</taxon>
        <taxon>Bacillota</taxon>
        <taxon>Clostridia</taxon>
        <taxon>Eubacteriales</taxon>
        <taxon>Feifaniaceae</taxon>
        <taxon>Feifania</taxon>
    </lineage>
</organism>
<dbReference type="InterPro" id="IPR052023">
    <property type="entry name" value="Histidine_kinase_KdpD"/>
</dbReference>
<dbReference type="InterPro" id="IPR003661">
    <property type="entry name" value="HisK_dim/P_dom"/>
</dbReference>
<dbReference type="InterPro" id="IPR025201">
    <property type="entry name" value="KdpD_TM"/>
</dbReference>
<dbReference type="SMART" id="SM00388">
    <property type="entry name" value="HisKA"/>
    <property type="match status" value="1"/>
</dbReference>
<comment type="caution">
    <text evidence="15">The sequence shown here is derived from an EMBL/GenBank/DDBJ whole genome shotgun (WGS) entry which is preliminary data.</text>
</comment>
<evidence type="ECO:0000256" key="13">
    <source>
        <dbReference type="SAM" id="Phobius"/>
    </source>
</evidence>
<keyword evidence="7" id="KW-0547">Nucleotide-binding</keyword>
<keyword evidence="4" id="KW-0597">Phosphoprotein</keyword>
<dbReference type="Pfam" id="PF00512">
    <property type="entry name" value="HisKA"/>
    <property type="match status" value="1"/>
</dbReference>